<evidence type="ECO:0000256" key="5">
    <source>
        <dbReference type="ARBA" id="ARBA00022989"/>
    </source>
</evidence>
<dbReference type="InterPro" id="IPR036259">
    <property type="entry name" value="MFS_trans_sf"/>
</dbReference>
<feature type="transmembrane region" description="Helical" evidence="7">
    <location>
        <begin position="982"/>
        <end position="1001"/>
    </location>
</feature>
<comment type="similarity">
    <text evidence="2">Belongs to the SLC29A/ENT transporter (TC 2.A.57) family.</text>
</comment>
<dbReference type="EnsemblMetazoa" id="XM_050649528.1">
    <property type="protein sequence ID" value="XP_050505485.1"/>
    <property type="gene ID" value="LOC114325673"/>
</dbReference>
<feature type="transmembrane region" description="Helical" evidence="7">
    <location>
        <begin position="312"/>
        <end position="333"/>
    </location>
</feature>
<feature type="transmembrane region" description="Helical" evidence="7">
    <location>
        <begin position="437"/>
        <end position="457"/>
    </location>
</feature>
<dbReference type="GeneID" id="114325673"/>
<proteinExistence type="inferred from homology"/>
<feature type="transmembrane region" description="Helical" evidence="7">
    <location>
        <begin position="395"/>
        <end position="417"/>
    </location>
</feature>
<reference evidence="8" key="1">
    <citation type="submission" date="2025-05" db="UniProtKB">
        <authorList>
            <consortium name="EnsemblMetazoa"/>
        </authorList>
    </citation>
    <scope>IDENTIFICATION</scope>
</reference>
<feature type="transmembrane region" description="Helical" evidence="7">
    <location>
        <begin position="951"/>
        <end position="970"/>
    </location>
</feature>
<dbReference type="SUPFAM" id="SSF103473">
    <property type="entry name" value="MFS general substrate transporter"/>
    <property type="match status" value="2"/>
</dbReference>
<feature type="transmembrane region" description="Helical" evidence="7">
    <location>
        <begin position="469"/>
        <end position="486"/>
    </location>
</feature>
<dbReference type="PANTHER" id="PTHR10332">
    <property type="entry name" value="EQUILIBRATIVE NUCLEOSIDE TRANSPORTER"/>
    <property type="match status" value="1"/>
</dbReference>
<keyword evidence="9" id="KW-1185">Reference proteome</keyword>
<feature type="transmembrane region" description="Helical" evidence="7">
    <location>
        <begin position="785"/>
        <end position="805"/>
    </location>
</feature>
<feature type="transmembrane region" description="Helical" evidence="7">
    <location>
        <begin position="690"/>
        <end position="708"/>
    </location>
</feature>
<evidence type="ECO:0008006" key="10">
    <source>
        <dbReference type="Google" id="ProtNLM"/>
    </source>
</evidence>
<sequence>MDPKSVEYQKNNIFLSSNDFVSISLNEINDIEKNMTETNKDLYTSINPTGVYTNSLETIKTTIEKDFFSSQKSINNNSSRKSNNLLSNYGTMKKAGEFSTSCSLLRDFDIIHILQSDLVLEKEPLLKSCKGKCLIYVEDESKVGDSSFKKCNPLKEPRDEYFFARITIFLSAVVGMLPLAFFLQANDYWMYKFRDPRSDNYDLNNKTDLQAMFVSTVSVCTTLPNLLGIFLTTRYGHKISVRTRYLLTLVPQSVIFLVFTAVIKINTDQWQDSFFVLCLTVIGLLSFLQPVCLLTTICVVSKFPPIYLRYNMFGSAVGGLLGSILQILALSIGDDSTQVALIYFSTGTVIIIVTAVFAYAIKFSSVFQYYLADDHEEKSKPARTLRQYWHAAKTVRFLVLMMAINIVGVGFGHPNITSLVVSEGYTGTGKSLWYDKYFVVTATFLLYQVFQLVGQFFGRPAITKANYRWFLLLSVANTFIVAPMFWFCNAQPRSHLPVFFPHDYQYMIILAVYSAVSAALVITIYMSVANFAKEKTELCYLVITTTVTLTITVTSPLSPLYVWIVSSVEMDNFDLKKASLLSDKVFGLHEIQGVNRRDLPAPKDKFYIATIQAFITGVVCIIPLTFFLQANDYWMYKFRDASKPTYDANEKTDLQTQFASINTVVTSVMSVIAGTCTVLFAHRIEMRLRFLLSTGLMCVLFVLFTILVKVDTDSWQSLFFGVALIVMGAIAAISAFFGMSANGYFSRFPPFYMIVNLFGGACGGLFGSSLQIICLSVSDDSIVVALIYFSCGTCIIFLSVILSFAMKYSPVVQFYWFEAKETQERKKYTLKDYAIGVKKCWVLLMMIVITFTTMSLTHPNLSNLVVSESYTGKGLSPWGDKYFVVTGTFLLYDFFQVTGRFISRPRITKENKWWYLLVVTIRALVITPLFLFCNARPRTLTVWFPHDYQYMIMMVVFSFSMAVMIGDNILSVPNFAEDKAEAVYTVFPGLMTAFGAVLSPLNPLYIKILKS</sequence>
<feature type="transmembrane region" description="Helical" evidence="7">
    <location>
        <begin position="840"/>
        <end position="861"/>
    </location>
</feature>
<evidence type="ECO:0000256" key="6">
    <source>
        <dbReference type="ARBA" id="ARBA00023136"/>
    </source>
</evidence>
<evidence type="ECO:0000256" key="3">
    <source>
        <dbReference type="ARBA" id="ARBA00022448"/>
    </source>
</evidence>
<feature type="transmembrane region" description="Helical" evidence="7">
    <location>
        <begin position="913"/>
        <end position="931"/>
    </location>
</feature>
<feature type="transmembrane region" description="Helical" evidence="7">
    <location>
        <begin position="714"/>
        <end position="739"/>
    </location>
</feature>
<feature type="transmembrane region" description="Helical" evidence="7">
    <location>
        <begin position="506"/>
        <end position="526"/>
    </location>
</feature>
<evidence type="ECO:0000256" key="1">
    <source>
        <dbReference type="ARBA" id="ARBA00004141"/>
    </source>
</evidence>
<evidence type="ECO:0000256" key="7">
    <source>
        <dbReference type="SAM" id="Phobius"/>
    </source>
</evidence>
<keyword evidence="3" id="KW-0813">Transport</keyword>
<evidence type="ECO:0000313" key="8">
    <source>
        <dbReference type="EnsemblMetazoa" id="XP_050505485.1"/>
    </source>
</evidence>
<keyword evidence="6 7" id="KW-0472">Membrane</keyword>
<dbReference type="PANTHER" id="PTHR10332:SF88">
    <property type="entry name" value="EQUILIBRATIVE NUCLEOSIDE TRANSPORTER 1, ISOFORM A"/>
    <property type="match status" value="1"/>
</dbReference>
<dbReference type="Pfam" id="PF01733">
    <property type="entry name" value="Nucleoside_tran"/>
    <property type="match status" value="2"/>
</dbReference>
<feature type="transmembrane region" description="Helical" evidence="7">
    <location>
        <begin position="751"/>
        <end position="773"/>
    </location>
</feature>
<evidence type="ECO:0000256" key="2">
    <source>
        <dbReference type="ARBA" id="ARBA00007965"/>
    </source>
</evidence>
<evidence type="ECO:0000256" key="4">
    <source>
        <dbReference type="ARBA" id="ARBA00022692"/>
    </source>
</evidence>
<feature type="transmembrane region" description="Helical" evidence="7">
    <location>
        <begin position="881"/>
        <end position="901"/>
    </location>
</feature>
<feature type="transmembrane region" description="Helical" evidence="7">
    <location>
        <begin position="211"/>
        <end position="233"/>
    </location>
</feature>
<dbReference type="RefSeq" id="XP_050505485.1">
    <property type="nucleotide sequence ID" value="XM_050649528.1"/>
</dbReference>
<keyword evidence="5 7" id="KW-1133">Transmembrane helix</keyword>
<evidence type="ECO:0000313" key="9">
    <source>
        <dbReference type="Proteomes" id="UP001652700"/>
    </source>
</evidence>
<dbReference type="InterPro" id="IPR002259">
    <property type="entry name" value="Eqnu_transpt"/>
</dbReference>
<organism evidence="8 9">
    <name type="scientific">Diabrotica virgifera virgifera</name>
    <name type="common">western corn rootworm</name>
    <dbReference type="NCBI Taxonomy" id="50390"/>
    <lineage>
        <taxon>Eukaryota</taxon>
        <taxon>Metazoa</taxon>
        <taxon>Ecdysozoa</taxon>
        <taxon>Arthropoda</taxon>
        <taxon>Hexapoda</taxon>
        <taxon>Insecta</taxon>
        <taxon>Pterygota</taxon>
        <taxon>Neoptera</taxon>
        <taxon>Endopterygota</taxon>
        <taxon>Coleoptera</taxon>
        <taxon>Polyphaga</taxon>
        <taxon>Cucujiformia</taxon>
        <taxon>Chrysomeloidea</taxon>
        <taxon>Chrysomelidae</taxon>
        <taxon>Galerucinae</taxon>
        <taxon>Diabroticina</taxon>
        <taxon>Diabroticites</taxon>
        <taxon>Diabrotica</taxon>
    </lineage>
</organism>
<feature type="transmembrane region" description="Helical" evidence="7">
    <location>
        <begin position="606"/>
        <end position="628"/>
    </location>
</feature>
<name>A0ABM5K5L7_DIAVI</name>
<feature type="transmembrane region" description="Helical" evidence="7">
    <location>
        <begin position="339"/>
        <end position="361"/>
    </location>
</feature>
<comment type="subcellular location">
    <subcellularLocation>
        <location evidence="1">Membrane</location>
        <topology evidence="1">Multi-pass membrane protein</topology>
    </subcellularLocation>
</comment>
<keyword evidence="4 7" id="KW-0812">Transmembrane</keyword>
<feature type="transmembrane region" description="Helical" evidence="7">
    <location>
        <begin position="162"/>
        <end position="183"/>
    </location>
</feature>
<feature type="transmembrane region" description="Helical" evidence="7">
    <location>
        <begin position="245"/>
        <end position="262"/>
    </location>
</feature>
<feature type="transmembrane region" description="Helical" evidence="7">
    <location>
        <begin position="274"/>
        <end position="300"/>
    </location>
</feature>
<accession>A0ABM5K5L7</accession>
<protein>
    <recommendedName>
        <fullName evidence="10">Equilibrative nucleoside transporter 3-like</fullName>
    </recommendedName>
</protein>
<dbReference type="Proteomes" id="UP001652700">
    <property type="component" value="Unplaced"/>
</dbReference>